<evidence type="ECO:0000256" key="2">
    <source>
        <dbReference type="ARBA" id="ARBA00022857"/>
    </source>
</evidence>
<dbReference type="AlphaFoldDB" id="A0A1V6TFB0"/>
<keyword evidence="2" id="KW-0521">NADP</keyword>
<name>A0A1V6TFB0_9EURO</name>
<evidence type="ECO:0000313" key="5">
    <source>
        <dbReference type="Proteomes" id="UP000191285"/>
    </source>
</evidence>
<dbReference type="InterPro" id="IPR036291">
    <property type="entry name" value="NAD(P)-bd_dom_sf"/>
</dbReference>
<dbReference type="PANTHER" id="PTHR43477:SF1">
    <property type="entry name" value="DIHYDROANTICAPSIN 7-DEHYDROGENASE"/>
    <property type="match status" value="1"/>
</dbReference>
<dbReference type="InterPro" id="IPR051122">
    <property type="entry name" value="SDR_DHRS6-like"/>
</dbReference>
<evidence type="ECO:0000256" key="1">
    <source>
        <dbReference type="ARBA" id="ARBA00006484"/>
    </source>
</evidence>
<dbReference type="PRINTS" id="PR00081">
    <property type="entry name" value="GDHRDH"/>
</dbReference>
<proteinExistence type="inferred from homology"/>
<evidence type="ECO:0008006" key="6">
    <source>
        <dbReference type="Google" id="ProtNLM"/>
    </source>
</evidence>
<organism evidence="4 5">
    <name type="scientific">Penicillium steckii</name>
    <dbReference type="NCBI Taxonomy" id="303698"/>
    <lineage>
        <taxon>Eukaryota</taxon>
        <taxon>Fungi</taxon>
        <taxon>Dikarya</taxon>
        <taxon>Ascomycota</taxon>
        <taxon>Pezizomycotina</taxon>
        <taxon>Eurotiomycetes</taxon>
        <taxon>Eurotiomycetidae</taxon>
        <taxon>Eurotiales</taxon>
        <taxon>Aspergillaceae</taxon>
        <taxon>Penicillium</taxon>
    </lineage>
</organism>
<comment type="similarity">
    <text evidence="1">Belongs to the short-chain dehydrogenases/reductases (SDR) family.</text>
</comment>
<sequence length="278" mass="29719">MANDKLSQARILILGGTSGIGFAVAQLALESNANIIIASSSSAKIQSAIKRLQESYPDSVASIAGYAVDLADEAAEDNIIKLLDYATSPSLFPSSRDEDDKENPGQDRVLLDHISFTAGNIPTLHLPTSPSVNKTYINSIGDVRVIGAAFIAKHSQKYLRQSPSSSITLTSGANVERPQKGWTFGAMMGGALEGMARGLAVDLAPVRVNVVAPGSVDTEIFDRFGDKKEEFMKKFGEQTLTGAVGKPRDVAEAYLYAMRDWFLTGNKIGSNGGRLLYT</sequence>
<reference evidence="5" key="1">
    <citation type="journal article" date="2017" name="Nat. Microbiol.">
        <title>Global analysis of biosynthetic gene clusters reveals vast potential of secondary metabolite production in Penicillium species.</title>
        <authorList>
            <person name="Nielsen J.C."/>
            <person name="Grijseels S."/>
            <person name="Prigent S."/>
            <person name="Ji B."/>
            <person name="Dainat J."/>
            <person name="Nielsen K.F."/>
            <person name="Frisvad J.C."/>
            <person name="Workman M."/>
            <person name="Nielsen J."/>
        </authorList>
    </citation>
    <scope>NUCLEOTIDE SEQUENCE [LARGE SCALE GENOMIC DNA]</scope>
    <source>
        <strain evidence="5">IBT 24891</strain>
    </source>
</reference>
<evidence type="ECO:0000256" key="3">
    <source>
        <dbReference type="ARBA" id="ARBA00023002"/>
    </source>
</evidence>
<dbReference type="Gene3D" id="3.40.50.720">
    <property type="entry name" value="NAD(P)-binding Rossmann-like Domain"/>
    <property type="match status" value="1"/>
</dbReference>
<dbReference type="SUPFAM" id="SSF51735">
    <property type="entry name" value="NAD(P)-binding Rossmann-fold domains"/>
    <property type="match status" value="1"/>
</dbReference>
<gene>
    <name evidence="4" type="ORF">PENSTE_c006G05988</name>
</gene>
<dbReference type="InterPro" id="IPR057571">
    <property type="entry name" value="SDR_PhqE-like"/>
</dbReference>
<accession>A0A1V6TFB0</accession>
<dbReference type="STRING" id="303698.A0A1V6TFB0"/>
<dbReference type="GO" id="GO:0016491">
    <property type="term" value="F:oxidoreductase activity"/>
    <property type="evidence" value="ECO:0007669"/>
    <property type="project" value="UniProtKB-KW"/>
</dbReference>
<dbReference type="InterPro" id="IPR002347">
    <property type="entry name" value="SDR_fam"/>
</dbReference>
<evidence type="ECO:0000313" key="4">
    <source>
        <dbReference type="EMBL" id="OQE25067.1"/>
    </source>
</evidence>
<dbReference type="PANTHER" id="PTHR43477">
    <property type="entry name" value="DIHYDROANTICAPSIN 7-DEHYDROGENASE"/>
    <property type="match status" value="1"/>
</dbReference>
<comment type="caution">
    <text evidence="4">The sequence shown here is derived from an EMBL/GenBank/DDBJ whole genome shotgun (WGS) entry which is preliminary data.</text>
</comment>
<keyword evidence="3" id="KW-0560">Oxidoreductase</keyword>
<protein>
    <recommendedName>
        <fullName evidence="6">Ketoreductase (KR) domain-containing protein</fullName>
    </recommendedName>
</protein>
<keyword evidence="5" id="KW-1185">Reference proteome</keyword>
<dbReference type="OrthoDB" id="294295at2759"/>
<dbReference type="EMBL" id="MLKD01000006">
    <property type="protein sequence ID" value="OQE25067.1"/>
    <property type="molecule type" value="Genomic_DNA"/>
</dbReference>
<dbReference type="Pfam" id="PF23441">
    <property type="entry name" value="SDR"/>
    <property type="match status" value="2"/>
</dbReference>
<dbReference type="Proteomes" id="UP000191285">
    <property type="component" value="Unassembled WGS sequence"/>
</dbReference>